<dbReference type="EMBL" id="CP003740">
    <property type="protein sequence ID" value="AGI66641.1"/>
    <property type="molecule type" value="Genomic_DNA"/>
</dbReference>
<keyword evidence="2" id="KW-0378">Hydrolase</keyword>
<evidence type="ECO:0000256" key="1">
    <source>
        <dbReference type="ARBA" id="ARBA00022723"/>
    </source>
</evidence>
<keyword evidence="7" id="KW-1185">Reference proteome</keyword>
<reference evidence="6 7" key="1">
    <citation type="journal article" date="2013" name="PLoS ONE">
        <title>Poles Apart: Arctic and Antarctic Octadecabacter strains Share High Genome Plasticity and a New Type of Xanthorhodopsin.</title>
        <authorList>
            <person name="Vollmers J."/>
            <person name="Voget S."/>
            <person name="Dietrich S."/>
            <person name="Gollnow K."/>
            <person name="Smits M."/>
            <person name="Meyer K."/>
            <person name="Brinkhoff T."/>
            <person name="Simon M."/>
            <person name="Daniel R."/>
        </authorList>
    </citation>
    <scope>NUCLEOTIDE SEQUENCE [LARGE SCALE GENOMIC DNA]</scope>
    <source>
        <strain evidence="6 7">307</strain>
    </source>
</reference>
<dbReference type="CDD" id="cd07402">
    <property type="entry name" value="MPP_GpdQ"/>
    <property type="match status" value="1"/>
</dbReference>
<evidence type="ECO:0000256" key="2">
    <source>
        <dbReference type="ARBA" id="ARBA00022801"/>
    </source>
</evidence>
<dbReference type="eggNOG" id="COG1409">
    <property type="taxonomic scope" value="Bacteria"/>
</dbReference>
<keyword evidence="1" id="KW-0479">Metal-binding</keyword>
<dbReference type="Pfam" id="PF00149">
    <property type="entry name" value="Metallophos"/>
    <property type="match status" value="1"/>
</dbReference>
<dbReference type="STRING" id="391626.OAN307_c09200"/>
<dbReference type="OrthoDB" id="651281at2"/>
<dbReference type="InterPro" id="IPR029052">
    <property type="entry name" value="Metallo-depent_PP-like"/>
</dbReference>
<evidence type="ECO:0000313" key="7">
    <source>
        <dbReference type="Proteomes" id="UP000005307"/>
    </source>
</evidence>
<accession>M9R8I1</accession>
<dbReference type="PANTHER" id="PTHR42988">
    <property type="entry name" value="PHOSPHOHYDROLASE"/>
    <property type="match status" value="1"/>
</dbReference>
<comment type="similarity">
    <text evidence="4">Belongs to the cyclic nucleotide phosphodiesterase class-III family.</text>
</comment>
<dbReference type="HOGENOM" id="CLU_070320_2_1_5"/>
<dbReference type="InterPro" id="IPR042281">
    <property type="entry name" value="GpdQ_beta-strand"/>
</dbReference>
<keyword evidence="3" id="KW-0408">Iron</keyword>
<evidence type="ECO:0000256" key="3">
    <source>
        <dbReference type="ARBA" id="ARBA00023004"/>
    </source>
</evidence>
<dbReference type="Gene3D" id="3.60.21.40">
    <property type="entry name" value="GpdQ, catalytic alpha/beta sandwich domain"/>
    <property type="match status" value="1"/>
</dbReference>
<name>M9R8I1_9RHOB</name>
<organism evidence="6 7">
    <name type="scientific">Octadecabacter antarcticus 307</name>
    <dbReference type="NCBI Taxonomy" id="391626"/>
    <lineage>
        <taxon>Bacteria</taxon>
        <taxon>Pseudomonadati</taxon>
        <taxon>Pseudomonadota</taxon>
        <taxon>Alphaproteobacteria</taxon>
        <taxon>Rhodobacterales</taxon>
        <taxon>Roseobacteraceae</taxon>
        <taxon>Octadecabacter</taxon>
    </lineage>
</organism>
<dbReference type="Gene3D" id="3.30.750.180">
    <property type="entry name" value="GpdQ, beta-strand dimerisation domain"/>
    <property type="match status" value="1"/>
</dbReference>
<dbReference type="SUPFAM" id="SSF56300">
    <property type="entry name" value="Metallo-dependent phosphatases"/>
    <property type="match status" value="1"/>
</dbReference>
<dbReference type="Proteomes" id="UP000005307">
    <property type="component" value="Chromosome"/>
</dbReference>
<evidence type="ECO:0000256" key="4">
    <source>
        <dbReference type="ARBA" id="ARBA00025742"/>
    </source>
</evidence>
<sequence>MTTILQITDTHIVCDGALVSNRLETSVALSRLIDRIMSIRHQIGAIDAVLVTGDLSDDGSKESYEKFKDLLAPLDLPLLVIPGNHDAREPMRAAFANQFTQDGPLNWVNQVGDLTVIGLDTLVEGTGKGTLSAPTLDFLETTLANAQNTPILLAMHHPPFLSGINFMDDIGLTNRDAFRDVVSCHTGSMRIVCGHIHSMMVTDVGGHIAISAPSPCSTFNYDLRDGAPLGFMALKDGCLLHTWAVGFQTIRIGPDAGPGPFRF</sequence>
<feature type="domain" description="Calcineurin-like phosphoesterase" evidence="5">
    <location>
        <begin position="3"/>
        <end position="198"/>
    </location>
</feature>
<dbReference type="InterPro" id="IPR050884">
    <property type="entry name" value="CNP_phosphodiesterase-III"/>
</dbReference>
<evidence type="ECO:0000259" key="5">
    <source>
        <dbReference type="Pfam" id="PF00149"/>
    </source>
</evidence>
<gene>
    <name evidence="6" type="ORF">OAN307_c09200</name>
</gene>
<dbReference type="GO" id="GO:0004112">
    <property type="term" value="F:cyclic-nucleotide phosphodiesterase activity"/>
    <property type="evidence" value="ECO:0007669"/>
    <property type="project" value="InterPro"/>
</dbReference>
<protein>
    <recommendedName>
        <fullName evidence="5">Calcineurin-like phosphoesterase domain-containing protein</fullName>
    </recommendedName>
</protein>
<dbReference type="InterPro" id="IPR026575">
    <property type="entry name" value="GpdQ/CpdA-like"/>
</dbReference>
<dbReference type="KEGG" id="oat:OAN307_c09200"/>
<proteinExistence type="inferred from homology"/>
<dbReference type="InterPro" id="IPR042283">
    <property type="entry name" value="GpdQ_catalytic"/>
</dbReference>
<dbReference type="AlphaFoldDB" id="M9R8I1"/>
<evidence type="ECO:0000313" key="6">
    <source>
        <dbReference type="EMBL" id="AGI66641.1"/>
    </source>
</evidence>
<dbReference type="PANTHER" id="PTHR42988:SF2">
    <property type="entry name" value="CYCLIC NUCLEOTIDE PHOSPHODIESTERASE CBUA0032-RELATED"/>
    <property type="match status" value="1"/>
</dbReference>
<dbReference type="InterPro" id="IPR004843">
    <property type="entry name" value="Calcineurin-like_PHP"/>
</dbReference>
<dbReference type="GO" id="GO:0046872">
    <property type="term" value="F:metal ion binding"/>
    <property type="evidence" value="ECO:0007669"/>
    <property type="project" value="UniProtKB-KW"/>
</dbReference>
<dbReference type="RefSeq" id="WP_015498684.1">
    <property type="nucleotide sequence ID" value="NC_020911.1"/>
</dbReference>